<dbReference type="PANTHER" id="PTHR33096">
    <property type="entry name" value="CXC2 DOMAIN-CONTAINING PROTEIN"/>
    <property type="match status" value="1"/>
</dbReference>
<accession>A0A0L6V531</accession>
<evidence type="ECO:0000313" key="1">
    <source>
        <dbReference type="EMBL" id="KNZ55245.1"/>
    </source>
</evidence>
<evidence type="ECO:0000313" key="2">
    <source>
        <dbReference type="Proteomes" id="UP000037035"/>
    </source>
</evidence>
<gene>
    <name evidence="1" type="ORF">VP01_272g4</name>
</gene>
<dbReference type="AlphaFoldDB" id="A0A0L6V531"/>
<dbReference type="InterPro" id="IPR040521">
    <property type="entry name" value="KDZ"/>
</dbReference>
<dbReference type="EMBL" id="LAVV01007646">
    <property type="protein sequence ID" value="KNZ55245.1"/>
    <property type="molecule type" value="Genomic_DNA"/>
</dbReference>
<sequence>MEITSMHTFHLVSNIEADIGKIYESGKQCCLPIAIINRFLTHCESKWLIQFLYKIACSFNKLMRARDLLAKDQGCLTFAILVFHAYGSNWLCQLNYHPQLNDGWGLLDGEGLERFWLYLSPLVSVMIL</sequence>
<dbReference type="Proteomes" id="UP000037035">
    <property type="component" value="Unassembled WGS sequence"/>
</dbReference>
<dbReference type="OrthoDB" id="3364670at2759"/>
<organism evidence="1 2">
    <name type="scientific">Puccinia sorghi</name>
    <dbReference type="NCBI Taxonomy" id="27349"/>
    <lineage>
        <taxon>Eukaryota</taxon>
        <taxon>Fungi</taxon>
        <taxon>Dikarya</taxon>
        <taxon>Basidiomycota</taxon>
        <taxon>Pucciniomycotina</taxon>
        <taxon>Pucciniomycetes</taxon>
        <taxon>Pucciniales</taxon>
        <taxon>Pucciniaceae</taxon>
        <taxon>Puccinia</taxon>
    </lineage>
</organism>
<proteinExistence type="predicted"/>
<dbReference type="VEuPathDB" id="FungiDB:VP01_272g4"/>
<reference evidence="1 2" key="1">
    <citation type="submission" date="2015-08" db="EMBL/GenBank/DDBJ databases">
        <title>Next Generation Sequencing and Analysis of the Genome of Puccinia sorghi L Schw, the Causal Agent of Maize Common Rust.</title>
        <authorList>
            <person name="Rochi L."/>
            <person name="Burguener G."/>
            <person name="Darino M."/>
            <person name="Turjanski A."/>
            <person name="Kreff E."/>
            <person name="Dieguez M.J."/>
            <person name="Sacco F."/>
        </authorList>
    </citation>
    <scope>NUCLEOTIDE SEQUENCE [LARGE SCALE GENOMIC DNA]</scope>
    <source>
        <strain evidence="1 2">RO10H11247</strain>
    </source>
</reference>
<keyword evidence="2" id="KW-1185">Reference proteome</keyword>
<name>A0A0L6V531_9BASI</name>
<dbReference type="PANTHER" id="PTHR33096:SF1">
    <property type="entry name" value="CXC1-LIKE CYSTEINE CLUSTER ASSOCIATED WITH KDZ TRANSPOSASES DOMAIN-CONTAINING PROTEIN"/>
    <property type="match status" value="1"/>
</dbReference>
<protein>
    <submittedName>
        <fullName evidence="1">Uncharacterized protein</fullName>
    </submittedName>
</protein>
<comment type="caution">
    <text evidence="1">The sequence shown here is derived from an EMBL/GenBank/DDBJ whole genome shotgun (WGS) entry which is preliminary data.</text>
</comment>
<dbReference type="STRING" id="27349.A0A0L6V531"/>
<dbReference type="Pfam" id="PF18758">
    <property type="entry name" value="KDZ"/>
    <property type="match status" value="1"/>
</dbReference>